<reference evidence="1" key="1">
    <citation type="submission" date="2014-09" db="EMBL/GenBank/DDBJ databases">
        <authorList>
            <person name="Magalhaes I.L.F."/>
            <person name="Oliveira U."/>
            <person name="Santos F.R."/>
            <person name="Vidigal T.H.D.A."/>
            <person name="Brescovit A.D."/>
            <person name="Santos A.J."/>
        </authorList>
    </citation>
    <scope>NUCLEOTIDE SEQUENCE</scope>
    <source>
        <tissue evidence="1">Shoot tissue taken approximately 20 cm above the soil surface</tissue>
    </source>
</reference>
<accession>A0A0A9FZ02</accession>
<proteinExistence type="predicted"/>
<organism evidence="1">
    <name type="scientific">Arundo donax</name>
    <name type="common">Giant reed</name>
    <name type="synonym">Donax arundinaceus</name>
    <dbReference type="NCBI Taxonomy" id="35708"/>
    <lineage>
        <taxon>Eukaryota</taxon>
        <taxon>Viridiplantae</taxon>
        <taxon>Streptophyta</taxon>
        <taxon>Embryophyta</taxon>
        <taxon>Tracheophyta</taxon>
        <taxon>Spermatophyta</taxon>
        <taxon>Magnoliopsida</taxon>
        <taxon>Liliopsida</taxon>
        <taxon>Poales</taxon>
        <taxon>Poaceae</taxon>
        <taxon>PACMAD clade</taxon>
        <taxon>Arundinoideae</taxon>
        <taxon>Arundineae</taxon>
        <taxon>Arundo</taxon>
    </lineage>
</organism>
<sequence length="19" mass="2333">MYSYLTKLNTHNLITFFLL</sequence>
<dbReference type="EMBL" id="GBRH01179841">
    <property type="protein sequence ID" value="JAE18055.1"/>
    <property type="molecule type" value="Transcribed_RNA"/>
</dbReference>
<protein>
    <submittedName>
        <fullName evidence="1">Uncharacterized protein</fullName>
    </submittedName>
</protein>
<evidence type="ECO:0000313" key="1">
    <source>
        <dbReference type="EMBL" id="JAE18055.1"/>
    </source>
</evidence>
<reference evidence="1" key="2">
    <citation type="journal article" date="2015" name="Data Brief">
        <title>Shoot transcriptome of the giant reed, Arundo donax.</title>
        <authorList>
            <person name="Barrero R.A."/>
            <person name="Guerrero F.D."/>
            <person name="Moolhuijzen P."/>
            <person name="Goolsby J.A."/>
            <person name="Tidwell J."/>
            <person name="Bellgard S.E."/>
            <person name="Bellgard M.I."/>
        </authorList>
    </citation>
    <scope>NUCLEOTIDE SEQUENCE</scope>
    <source>
        <tissue evidence="1">Shoot tissue taken approximately 20 cm above the soil surface</tissue>
    </source>
</reference>
<dbReference type="AlphaFoldDB" id="A0A0A9FZ02"/>
<name>A0A0A9FZ02_ARUDO</name>